<dbReference type="InterPro" id="IPR035990">
    <property type="entry name" value="TIM_sf"/>
</dbReference>
<dbReference type="KEGG" id="vbl:L21SP4_00391"/>
<name>A0A0G3EB08_9BACT</name>
<dbReference type="GO" id="GO:0004807">
    <property type="term" value="F:triose-phosphate isomerase activity"/>
    <property type="evidence" value="ECO:0007669"/>
    <property type="project" value="InterPro"/>
</dbReference>
<dbReference type="RefSeq" id="WP_052881080.1">
    <property type="nucleotide sequence ID" value="NZ_CP010904.1"/>
</dbReference>
<dbReference type="NCBIfam" id="NF003302">
    <property type="entry name" value="PRK04302.1"/>
    <property type="match status" value="1"/>
</dbReference>
<dbReference type="Gene3D" id="3.20.20.70">
    <property type="entry name" value="Aldolase class I"/>
    <property type="match status" value="1"/>
</dbReference>
<dbReference type="InterPro" id="IPR000652">
    <property type="entry name" value="Triosephosphate_isomerase"/>
</dbReference>
<reference evidence="2 3" key="2">
    <citation type="journal article" date="2016" name="ISME J.">
        <title>Characterization of the first cultured representative of Verrucomicrobia subdivision 5 indicates the proposal of a novel phylum.</title>
        <authorList>
            <person name="Spring S."/>
            <person name="Bunk B."/>
            <person name="Sproer C."/>
            <person name="Schumann P."/>
            <person name="Rohde M."/>
            <person name="Tindall B.J."/>
            <person name="Klenk H.P."/>
        </authorList>
    </citation>
    <scope>NUCLEOTIDE SEQUENCE [LARGE SCALE GENOMIC DNA]</scope>
    <source>
        <strain evidence="2 3">L21-Fru-AB</strain>
    </source>
</reference>
<keyword evidence="1 2" id="KW-0413">Isomerase</keyword>
<dbReference type="GO" id="GO:0006096">
    <property type="term" value="P:glycolytic process"/>
    <property type="evidence" value="ECO:0007669"/>
    <property type="project" value="UniProtKB-UniPathway"/>
</dbReference>
<dbReference type="UniPathway" id="UPA00109">
    <property type="reaction ID" value="UER00189"/>
</dbReference>
<dbReference type="STRING" id="1307763.L21SP4_00391"/>
<sequence length="237" mass="25839">MYRDYLIKPPFFEIGPKAYLYGPAMLELARVIDRVATKYDVDVIVTPQYTDIALLAGHTERIHVYAQHMDPLPVGRGLGSVLPEAVKAAGAVGVMLNHAERKLTLEDVEKTIRRADEVGLATIVCADTLEEIEAVARMAPNLIVAEPTELIGTGETSDLEYVRRTIETVRSINPEIMVLQGAGISNGRDVYDVIKAGAQATGCTSGILRAEDPPAMVEEMLGALRKAWDERHGSAEQ</sequence>
<accession>A0A0G3EB08</accession>
<dbReference type="InterPro" id="IPR013785">
    <property type="entry name" value="Aldolase_TIM"/>
</dbReference>
<evidence type="ECO:0000313" key="2">
    <source>
        <dbReference type="EMBL" id="AKJ63671.1"/>
    </source>
</evidence>
<dbReference type="Pfam" id="PF00121">
    <property type="entry name" value="TIM"/>
    <property type="match status" value="1"/>
</dbReference>
<dbReference type="SUPFAM" id="SSF51351">
    <property type="entry name" value="Triosephosphate isomerase (TIM)"/>
    <property type="match status" value="1"/>
</dbReference>
<protein>
    <submittedName>
        <fullName evidence="2">Triosephosphate isomerase</fullName>
    </submittedName>
</protein>
<evidence type="ECO:0000256" key="1">
    <source>
        <dbReference type="ARBA" id="ARBA00023235"/>
    </source>
</evidence>
<gene>
    <name evidence="2" type="ORF">L21SP4_00391</name>
</gene>
<reference evidence="3" key="1">
    <citation type="submission" date="2015-02" db="EMBL/GenBank/DDBJ databases">
        <title>Description and complete genome sequence of the first cultured representative of the subdivision 5 of the Verrucomicrobia phylum.</title>
        <authorList>
            <person name="Spring S."/>
            <person name="Bunk B."/>
            <person name="Sproer C."/>
            <person name="Klenk H.-P."/>
        </authorList>
    </citation>
    <scope>NUCLEOTIDE SEQUENCE [LARGE SCALE GENOMIC DNA]</scope>
    <source>
        <strain evidence="3">L21-Fru-AB</strain>
    </source>
</reference>
<evidence type="ECO:0000313" key="3">
    <source>
        <dbReference type="Proteomes" id="UP000035268"/>
    </source>
</evidence>
<dbReference type="OrthoDB" id="2571246at2"/>
<dbReference type="PATRIC" id="fig|1609981.3.peg.411"/>
<dbReference type="EMBL" id="CP010904">
    <property type="protein sequence ID" value="AKJ63671.1"/>
    <property type="molecule type" value="Genomic_DNA"/>
</dbReference>
<dbReference type="PROSITE" id="PS51440">
    <property type="entry name" value="TIM_2"/>
    <property type="match status" value="1"/>
</dbReference>
<dbReference type="AlphaFoldDB" id="A0A0G3EB08"/>
<dbReference type="Proteomes" id="UP000035268">
    <property type="component" value="Chromosome"/>
</dbReference>
<dbReference type="GO" id="GO:0006094">
    <property type="term" value="P:gluconeogenesis"/>
    <property type="evidence" value="ECO:0007669"/>
    <property type="project" value="UniProtKB-UniPathway"/>
</dbReference>
<organism evidence="2 3">
    <name type="scientific">Kiritimatiella glycovorans</name>
    <dbReference type="NCBI Taxonomy" id="1307763"/>
    <lineage>
        <taxon>Bacteria</taxon>
        <taxon>Pseudomonadati</taxon>
        <taxon>Kiritimatiellota</taxon>
        <taxon>Kiritimatiellia</taxon>
        <taxon>Kiritimatiellales</taxon>
        <taxon>Kiritimatiellaceae</taxon>
        <taxon>Kiritimatiella</taxon>
    </lineage>
</organism>
<keyword evidence="3" id="KW-1185">Reference proteome</keyword>
<dbReference type="UniPathway" id="UPA00138"/>
<proteinExistence type="predicted"/>